<evidence type="ECO:0000313" key="1">
    <source>
        <dbReference type="EMBL" id="KAH7984901.1"/>
    </source>
</evidence>
<reference evidence="1" key="1">
    <citation type="journal article" date="2020" name="Cell">
        <title>Large-Scale Comparative Analyses of Tick Genomes Elucidate Their Genetic Diversity and Vector Capacities.</title>
        <authorList>
            <consortium name="Tick Genome and Microbiome Consortium (TIGMIC)"/>
            <person name="Jia N."/>
            <person name="Wang J."/>
            <person name="Shi W."/>
            <person name="Du L."/>
            <person name="Sun Y."/>
            <person name="Zhan W."/>
            <person name="Jiang J.F."/>
            <person name="Wang Q."/>
            <person name="Zhang B."/>
            <person name="Ji P."/>
            <person name="Bell-Sakyi L."/>
            <person name="Cui X.M."/>
            <person name="Yuan T.T."/>
            <person name="Jiang B.G."/>
            <person name="Yang W.F."/>
            <person name="Lam T.T."/>
            <person name="Chang Q.C."/>
            <person name="Ding S.J."/>
            <person name="Wang X.J."/>
            <person name="Zhu J.G."/>
            <person name="Ruan X.D."/>
            <person name="Zhao L."/>
            <person name="Wei J.T."/>
            <person name="Ye R.Z."/>
            <person name="Que T.C."/>
            <person name="Du C.H."/>
            <person name="Zhou Y.H."/>
            <person name="Cheng J.X."/>
            <person name="Dai P.F."/>
            <person name="Guo W.B."/>
            <person name="Han X.H."/>
            <person name="Huang E.J."/>
            <person name="Li L.F."/>
            <person name="Wei W."/>
            <person name="Gao Y.C."/>
            <person name="Liu J.Z."/>
            <person name="Shao H.Z."/>
            <person name="Wang X."/>
            <person name="Wang C.C."/>
            <person name="Yang T.C."/>
            <person name="Huo Q.B."/>
            <person name="Li W."/>
            <person name="Chen H.Y."/>
            <person name="Chen S.E."/>
            <person name="Zhou L.G."/>
            <person name="Ni X.B."/>
            <person name="Tian J.H."/>
            <person name="Sheng Y."/>
            <person name="Liu T."/>
            <person name="Pan Y.S."/>
            <person name="Xia L.Y."/>
            <person name="Li J."/>
            <person name="Zhao F."/>
            <person name="Cao W.C."/>
        </authorList>
    </citation>
    <scope>NUCLEOTIDE SEQUENCE</scope>
    <source>
        <strain evidence="1">Rsan-2018</strain>
    </source>
</reference>
<sequence length="138" mass="15537">MTLLEEFVRREGKLSLYVDPLLTFARDELCLHAEDCLLKIRKQVITYQDCLKRDPGTAKPLALLLRKLIVIVGEMASSLEKIGEVPITDWVGVDVVQKVIEDPPSDVEVAKRVALGRKALRNIFAEMGRLGQRKQTPV</sequence>
<dbReference type="AlphaFoldDB" id="A0A9D4TCE7"/>
<protein>
    <submittedName>
        <fullName evidence="1">Uncharacterized protein</fullName>
    </submittedName>
</protein>
<dbReference type="EMBL" id="JABSTV010001196">
    <property type="protein sequence ID" value="KAH7984901.1"/>
    <property type="molecule type" value="Genomic_DNA"/>
</dbReference>
<organism evidence="1 2">
    <name type="scientific">Rhipicephalus sanguineus</name>
    <name type="common">Brown dog tick</name>
    <name type="synonym">Ixodes sanguineus</name>
    <dbReference type="NCBI Taxonomy" id="34632"/>
    <lineage>
        <taxon>Eukaryota</taxon>
        <taxon>Metazoa</taxon>
        <taxon>Ecdysozoa</taxon>
        <taxon>Arthropoda</taxon>
        <taxon>Chelicerata</taxon>
        <taxon>Arachnida</taxon>
        <taxon>Acari</taxon>
        <taxon>Parasitiformes</taxon>
        <taxon>Ixodida</taxon>
        <taxon>Ixodoidea</taxon>
        <taxon>Ixodidae</taxon>
        <taxon>Rhipicephalinae</taxon>
        <taxon>Rhipicephalus</taxon>
        <taxon>Rhipicephalus</taxon>
    </lineage>
</organism>
<accession>A0A9D4TCE7</accession>
<keyword evidence="2" id="KW-1185">Reference proteome</keyword>
<dbReference type="VEuPathDB" id="VectorBase:RSAN_045306"/>
<reference evidence="1" key="2">
    <citation type="submission" date="2021-09" db="EMBL/GenBank/DDBJ databases">
        <authorList>
            <person name="Jia N."/>
            <person name="Wang J."/>
            <person name="Shi W."/>
            <person name="Du L."/>
            <person name="Sun Y."/>
            <person name="Zhan W."/>
            <person name="Jiang J."/>
            <person name="Wang Q."/>
            <person name="Zhang B."/>
            <person name="Ji P."/>
            <person name="Sakyi L.B."/>
            <person name="Cui X."/>
            <person name="Yuan T."/>
            <person name="Jiang B."/>
            <person name="Yang W."/>
            <person name="Lam T.T.-Y."/>
            <person name="Chang Q."/>
            <person name="Ding S."/>
            <person name="Wang X."/>
            <person name="Zhu J."/>
            <person name="Ruan X."/>
            <person name="Zhao L."/>
            <person name="Wei J."/>
            <person name="Que T."/>
            <person name="Du C."/>
            <person name="Cheng J."/>
            <person name="Dai P."/>
            <person name="Han X."/>
            <person name="Huang E."/>
            <person name="Gao Y."/>
            <person name="Liu J."/>
            <person name="Shao H."/>
            <person name="Ye R."/>
            <person name="Li L."/>
            <person name="Wei W."/>
            <person name="Wang X."/>
            <person name="Wang C."/>
            <person name="Huo Q."/>
            <person name="Li W."/>
            <person name="Guo W."/>
            <person name="Chen H."/>
            <person name="Chen S."/>
            <person name="Zhou L."/>
            <person name="Zhou L."/>
            <person name="Ni X."/>
            <person name="Tian J."/>
            <person name="Zhou Y."/>
            <person name="Sheng Y."/>
            <person name="Liu T."/>
            <person name="Pan Y."/>
            <person name="Xia L."/>
            <person name="Li J."/>
            <person name="Zhao F."/>
            <person name="Cao W."/>
        </authorList>
    </citation>
    <scope>NUCLEOTIDE SEQUENCE</scope>
    <source>
        <strain evidence="1">Rsan-2018</strain>
        <tissue evidence="1">Larvae</tissue>
    </source>
</reference>
<dbReference type="Proteomes" id="UP000821837">
    <property type="component" value="Unassembled WGS sequence"/>
</dbReference>
<name>A0A9D4TCE7_RHISA</name>
<proteinExistence type="predicted"/>
<gene>
    <name evidence="1" type="ORF">HPB52_024459</name>
</gene>
<comment type="caution">
    <text evidence="1">The sequence shown here is derived from an EMBL/GenBank/DDBJ whole genome shotgun (WGS) entry which is preliminary data.</text>
</comment>
<evidence type="ECO:0000313" key="2">
    <source>
        <dbReference type="Proteomes" id="UP000821837"/>
    </source>
</evidence>